<gene>
    <name evidence="1" type="ORF">PoB_006159500</name>
</gene>
<organism evidence="1 2">
    <name type="scientific">Plakobranchus ocellatus</name>
    <dbReference type="NCBI Taxonomy" id="259542"/>
    <lineage>
        <taxon>Eukaryota</taxon>
        <taxon>Metazoa</taxon>
        <taxon>Spiralia</taxon>
        <taxon>Lophotrochozoa</taxon>
        <taxon>Mollusca</taxon>
        <taxon>Gastropoda</taxon>
        <taxon>Heterobranchia</taxon>
        <taxon>Euthyneura</taxon>
        <taxon>Panpulmonata</taxon>
        <taxon>Sacoglossa</taxon>
        <taxon>Placobranchoidea</taxon>
        <taxon>Plakobranchidae</taxon>
        <taxon>Plakobranchus</taxon>
    </lineage>
</organism>
<keyword evidence="2" id="KW-1185">Reference proteome</keyword>
<accession>A0AAV4CTF0</accession>
<comment type="caution">
    <text evidence="1">The sequence shown here is derived from an EMBL/GenBank/DDBJ whole genome shotgun (WGS) entry which is preliminary data.</text>
</comment>
<evidence type="ECO:0000313" key="2">
    <source>
        <dbReference type="Proteomes" id="UP000735302"/>
    </source>
</evidence>
<reference evidence="1 2" key="1">
    <citation type="journal article" date="2021" name="Elife">
        <title>Chloroplast acquisition without the gene transfer in kleptoplastic sea slugs, Plakobranchus ocellatus.</title>
        <authorList>
            <person name="Maeda T."/>
            <person name="Takahashi S."/>
            <person name="Yoshida T."/>
            <person name="Shimamura S."/>
            <person name="Takaki Y."/>
            <person name="Nagai Y."/>
            <person name="Toyoda A."/>
            <person name="Suzuki Y."/>
            <person name="Arimoto A."/>
            <person name="Ishii H."/>
            <person name="Satoh N."/>
            <person name="Nishiyama T."/>
            <person name="Hasebe M."/>
            <person name="Maruyama T."/>
            <person name="Minagawa J."/>
            <person name="Obokata J."/>
            <person name="Shigenobu S."/>
        </authorList>
    </citation>
    <scope>NUCLEOTIDE SEQUENCE [LARGE SCALE GENOMIC DNA]</scope>
</reference>
<proteinExistence type="predicted"/>
<dbReference type="EMBL" id="BLXT01006957">
    <property type="protein sequence ID" value="GFO35090.1"/>
    <property type="molecule type" value="Genomic_DNA"/>
</dbReference>
<name>A0AAV4CTF0_9GAST</name>
<dbReference type="AlphaFoldDB" id="A0AAV4CTF0"/>
<protein>
    <submittedName>
        <fullName evidence="1">Uncharacterized protein</fullName>
    </submittedName>
</protein>
<evidence type="ECO:0000313" key="1">
    <source>
        <dbReference type="EMBL" id="GFO35090.1"/>
    </source>
</evidence>
<dbReference type="Proteomes" id="UP000735302">
    <property type="component" value="Unassembled WGS sequence"/>
</dbReference>
<sequence>MPSCHTNHVLGWAPGETARELTFTKTLLLATCEMDHSNSGHVICRCTRGSSQTGRTGLEMKGVLSSAQTTTRISLPREEFGQCVTLCC</sequence>